<dbReference type="Gene3D" id="1.10.10.10">
    <property type="entry name" value="Winged helix-like DNA-binding domain superfamily/Winged helix DNA-binding domain"/>
    <property type="match status" value="1"/>
</dbReference>
<dbReference type="OrthoDB" id="5949858at2"/>
<evidence type="ECO:0000313" key="2">
    <source>
        <dbReference type="EMBL" id="SFL57778.1"/>
    </source>
</evidence>
<organism evidence="2 3">
    <name type="scientific">Gracilibacillus orientalis</name>
    <dbReference type="NCBI Taxonomy" id="334253"/>
    <lineage>
        <taxon>Bacteria</taxon>
        <taxon>Bacillati</taxon>
        <taxon>Bacillota</taxon>
        <taxon>Bacilli</taxon>
        <taxon>Bacillales</taxon>
        <taxon>Bacillaceae</taxon>
        <taxon>Gracilibacillus</taxon>
    </lineage>
</organism>
<keyword evidence="1" id="KW-0238">DNA-binding</keyword>
<dbReference type="Proteomes" id="UP000198565">
    <property type="component" value="Unassembled WGS sequence"/>
</dbReference>
<keyword evidence="3" id="KW-1185">Reference proteome</keyword>
<gene>
    <name evidence="2" type="ORF">SAMN04487943_102296</name>
</gene>
<dbReference type="EMBL" id="FOTR01000002">
    <property type="protein sequence ID" value="SFL57778.1"/>
    <property type="molecule type" value="Genomic_DNA"/>
</dbReference>
<proteinExistence type="predicted"/>
<protein>
    <submittedName>
        <fullName evidence="2">Helix-turn-helix domain-containing protein</fullName>
    </submittedName>
</protein>
<dbReference type="InterPro" id="IPR036390">
    <property type="entry name" value="WH_DNA-bd_sf"/>
</dbReference>
<dbReference type="SUPFAM" id="SSF46785">
    <property type="entry name" value="Winged helix' DNA-binding domain"/>
    <property type="match status" value="1"/>
</dbReference>
<dbReference type="Pfam" id="PF12840">
    <property type="entry name" value="HTH_20"/>
    <property type="match status" value="1"/>
</dbReference>
<dbReference type="AlphaFoldDB" id="A0A1I4ITV5"/>
<reference evidence="3" key="1">
    <citation type="submission" date="2016-10" db="EMBL/GenBank/DDBJ databases">
        <authorList>
            <person name="Varghese N."/>
            <person name="Submissions S."/>
        </authorList>
    </citation>
    <scope>NUCLEOTIDE SEQUENCE [LARGE SCALE GENOMIC DNA]</scope>
    <source>
        <strain evidence="3">CGMCC 1.4250</strain>
    </source>
</reference>
<evidence type="ECO:0000313" key="3">
    <source>
        <dbReference type="Proteomes" id="UP000198565"/>
    </source>
</evidence>
<dbReference type="STRING" id="334253.SAMN04487943_102296"/>
<sequence length="59" mass="6777">MKNWKKLLHPVRMEIIQALVSGKQLTPSQLSECLPNIPHATLYRHINYLHDLGMITVQG</sequence>
<name>A0A1I4ITV5_9BACI</name>
<dbReference type="InterPro" id="IPR011991">
    <property type="entry name" value="ArsR-like_HTH"/>
</dbReference>
<evidence type="ECO:0000256" key="1">
    <source>
        <dbReference type="ARBA" id="ARBA00023125"/>
    </source>
</evidence>
<dbReference type="GO" id="GO:0003677">
    <property type="term" value="F:DNA binding"/>
    <property type="evidence" value="ECO:0007669"/>
    <property type="project" value="UniProtKB-KW"/>
</dbReference>
<accession>A0A1I4ITV5</accession>
<dbReference type="CDD" id="cd00090">
    <property type="entry name" value="HTH_ARSR"/>
    <property type="match status" value="1"/>
</dbReference>
<dbReference type="InterPro" id="IPR036388">
    <property type="entry name" value="WH-like_DNA-bd_sf"/>
</dbReference>